<evidence type="ECO:0000256" key="1">
    <source>
        <dbReference type="SAM" id="Phobius"/>
    </source>
</evidence>
<evidence type="ECO:0000313" key="3">
    <source>
        <dbReference type="Proteomes" id="UP000753196"/>
    </source>
</evidence>
<feature type="transmembrane region" description="Helical" evidence="1">
    <location>
        <begin position="65"/>
        <end position="84"/>
    </location>
</feature>
<dbReference type="EMBL" id="JACQCR010000040">
    <property type="protein sequence ID" value="MBI3631039.1"/>
    <property type="molecule type" value="Genomic_DNA"/>
</dbReference>
<organism evidence="2 3">
    <name type="scientific">Candidatus Sungiibacteriota bacterium</name>
    <dbReference type="NCBI Taxonomy" id="2750080"/>
    <lineage>
        <taxon>Bacteria</taxon>
        <taxon>Candidatus Sungiibacteriota</taxon>
    </lineage>
</organism>
<comment type="caution">
    <text evidence="2">The sequence shown here is derived from an EMBL/GenBank/DDBJ whole genome shotgun (WGS) entry which is preliminary data.</text>
</comment>
<gene>
    <name evidence="2" type="ORF">HY221_01765</name>
</gene>
<keyword evidence="1" id="KW-1133">Transmembrane helix</keyword>
<proteinExistence type="predicted"/>
<sequence>MMRFIWKILCIPLEIFRAFLMAFTQLFCLLTHRNATRILAVFWIIGFLGFIRLEGDDEQIFTVQFILPVGLVMLVLNALNPYFWRSLRKMQTQTPLWRLKAPAIVRKPQFASVVMTANAAAGEHRKRMVSRLSPELQSMLAAQK</sequence>
<evidence type="ECO:0000313" key="2">
    <source>
        <dbReference type="EMBL" id="MBI3631039.1"/>
    </source>
</evidence>
<keyword evidence="1" id="KW-0812">Transmembrane</keyword>
<name>A0A932QY87_9BACT</name>
<reference evidence="2" key="1">
    <citation type="submission" date="2020-07" db="EMBL/GenBank/DDBJ databases">
        <title>Huge and variable diversity of episymbiotic CPR bacteria and DPANN archaea in groundwater ecosystems.</title>
        <authorList>
            <person name="He C.Y."/>
            <person name="Keren R."/>
            <person name="Whittaker M."/>
            <person name="Farag I.F."/>
            <person name="Doudna J."/>
            <person name="Cate J.H.D."/>
            <person name="Banfield J.F."/>
        </authorList>
    </citation>
    <scope>NUCLEOTIDE SEQUENCE</scope>
    <source>
        <strain evidence="2">NC_groundwater_973_Pr1_S-0.2um_54_13</strain>
    </source>
</reference>
<feature type="transmembrane region" description="Helical" evidence="1">
    <location>
        <begin position="35"/>
        <end position="53"/>
    </location>
</feature>
<dbReference type="AlphaFoldDB" id="A0A932QY87"/>
<dbReference type="Proteomes" id="UP000753196">
    <property type="component" value="Unassembled WGS sequence"/>
</dbReference>
<keyword evidence="1" id="KW-0472">Membrane</keyword>
<accession>A0A932QY87</accession>
<protein>
    <submittedName>
        <fullName evidence="2">Uncharacterized protein</fullName>
    </submittedName>
</protein>